<keyword evidence="2" id="KW-1185">Reference proteome</keyword>
<comment type="caution">
    <text evidence="1">The sequence shown here is derived from an EMBL/GenBank/DDBJ whole genome shotgun (WGS) entry which is preliminary data.</text>
</comment>
<dbReference type="OrthoDB" id="4104528at2"/>
<dbReference type="EMBL" id="LJGZ01000077">
    <property type="protein sequence ID" value="OEV19634.1"/>
    <property type="molecule type" value="Genomic_DNA"/>
</dbReference>
<evidence type="ECO:0000313" key="1">
    <source>
        <dbReference type="EMBL" id="OEV19634.1"/>
    </source>
</evidence>
<proteinExistence type="predicted"/>
<evidence type="ECO:0000313" key="2">
    <source>
        <dbReference type="Proteomes" id="UP000175971"/>
    </source>
</evidence>
<reference evidence="1 2" key="1">
    <citation type="journal article" date="2016" name="Front. Microbiol.">
        <title>Comparative Genomics Analysis of Streptomyces Species Reveals Their Adaptation to the Marine Environment and Their Diversity at the Genomic Level.</title>
        <authorList>
            <person name="Tian X."/>
            <person name="Zhang Z."/>
            <person name="Yang T."/>
            <person name="Chen M."/>
            <person name="Li J."/>
            <person name="Chen F."/>
            <person name="Yang J."/>
            <person name="Li W."/>
            <person name="Zhang B."/>
            <person name="Zhang Z."/>
            <person name="Wu J."/>
            <person name="Zhang C."/>
            <person name="Long L."/>
            <person name="Xiao J."/>
        </authorList>
    </citation>
    <scope>NUCLEOTIDE SEQUENCE [LARGE SCALE GENOMIC DNA]</scope>
    <source>
        <strain evidence="1 2">SCSIO M10372</strain>
    </source>
</reference>
<gene>
    <name evidence="1" type="ORF">AN221_15970</name>
</gene>
<accession>A0A1E7LTW4</accession>
<dbReference type="RefSeq" id="WP_070201523.1">
    <property type="nucleotide sequence ID" value="NZ_LJGZ01000077.1"/>
</dbReference>
<dbReference type="Proteomes" id="UP000175971">
    <property type="component" value="Unassembled WGS sequence"/>
</dbReference>
<dbReference type="PATRIC" id="fig|518642.7.peg.5495"/>
<protein>
    <submittedName>
        <fullName evidence="1">Uncharacterized protein</fullName>
    </submittedName>
</protein>
<sequence length="366" mass="41202">MTTTAPGDDIALALIAQDIMFLRRFAQSVTVGALDEAVVPVFCMHNYMCLIIHESHRALRQVAPDLADALAYDCAPAIERARHSVKLYDDKYKELDDVGADFRRIIEEHRQEFLGNTWLPLARPLERDLVLWRFRGRLVSTSHTASFFLAFPPQAFKNKDDLGPRLHAVAVEQGRYIGAAAEGLPWQGQPVLDVMKTTDRTENKVRAEKHYRRSFDPALREEIKASLTAMTCALNTAAVLLADDTNPSSATTLFKLRYITLHHVLSSLGKLDDQYGAELRTPDRALLKDILDAPMSNLILQAHRGFRNTLVHYRPTRDVQERLSLDAPLYGLLDAYFPADEARSLGDTLVLHTAHVADRMSAWCDN</sequence>
<dbReference type="AlphaFoldDB" id="A0A1E7LTW4"/>
<organism evidence="1 2">
    <name type="scientific">Streptomyces nanshensis</name>
    <dbReference type="NCBI Taxonomy" id="518642"/>
    <lineage>
        <taxon>Bacteria</taxon>
        <taxon>Bacillati</taxon>
        <taxon>Actinomycetota</taxon>
        <taxon>Actinomycetes</taxon>
        <taxon>Kitasatosporales</taxon>
        <taxon>Streptomycetaceae</taxon>
        <taxon>Streptomyces</taxon>
    </lineage>
</organism>
<name>A0A1E7LTW4_9ACTN</name>